<organism evidence="1 2">
    <name type="scientific">Bradymonas sediminis</name>
    <dbReference type="NCBI Taxonomy" id="1548548"/>
    <lineage>
        <taxon>Bacteria</taxon>
        <taxon>Deltaproteobacteria</taxon>
        <taxon>Bradymonadales</taxon>
        <taxon>Bradymonadaceae</taxon>
        <taxon>Bradymonas</taxon>
    </lineage>
</organism>
<protein>
    <submittedName>
        <fullName evidence="1">Uncharacterized protein</fullName>
    </submittedName>
</protein>
<evidence type="ECO:0000313" key="1">
    <source>
        <dbReference type="EMBL" id="AWV91082.1"/>
    </source>
</evidence>
<sequence length="162" mass="17363">MLNSFHSNHLRLLLGGVLALSLTAGCGTGAIGTEGACASFTCEGNEGFPGYQQDDPQSTRARNMHKLRQAELEAQRAEFQAQQAQFQAQQAQQRALQQAQQQQPAQQGSATTATTTFEAHCCLNGQFFDCPTAAAADACFEDFEPGACTPDFARDAECVPQN</sequence>
<reference evidence="1 2" key="1">
    <citation type="submission" date="2018-06" db="EMBL/GenBank/DDBJ databases">
        <title>Lujinxingia sediminis gen. nov. sp. nov., a new facultative anaerobic member of the class Deltaproteobacteria, and proposal of Lujinxingaceae fam. nov.</title>
        <authorList>
            <person name="Guo L.-Y."/>
            <person name="Li C.-M."/>
            <person name="Wang S."/>
            <person name="Du Z.-J."/>
        </authorList>
    </citation>
    <scope>NUCLEOTIDE SEQUENCE [LARGE SCALE GENOMIC DNA]</scope>
    <source>
        <strain evidence="1 2">FA350</strain>
    </source>
</reference>
<accession>A0A2Z4FQB4</accession>
<keyword evidence="2" id="KW-1185">Reference proteome</keyword>
<dbReference type="KEGG" id="bsed:DN745_17790"/>
<dbReference type="Proteomes" id="UP000249799">
    <property type="component" value="Chromosome"/>
</dbReference>
<dbReference type="EMBL" id="CP030032">
    <property type="protein sequence ID" value="AWV91082.1"/>
    <property type="molecule type" value="Genomic_DNA"/>
</dbReference>
<proteinExistence type="predicted"/>
<evidence type="ECO:0000313" key="2">
    <source>
        <dbReference type="Proteomes" id="UP000249799"/>
    </source>
</evidence>
<dbReference type="AlphaFoldDB" id="A0A2Z4FQB4"/>
<dbReference type="RefSeq" id="WP_111337007.1">
    <property type="nucleotide sequence ID" value="NZ_CP030032.1"/>
</dbReference>
<name>A0A2Z4FQB4_9DELT</name>
<gene>
    <name evidence="1" type="ORF">DN745_17790</name>
</gene>